<feature type="compositionally biased region" description="Polar residues" evidence="1">
    <location>
        <begin position="169"/>
        <end position="190"/>
    </location>
</feature>
<evidence type="ECO:0000313" key="3">
    <source>
        <dbReference type="Proteomes" id="UP000269221"/>
    </source>
</evidence>
<evidence type="ECO:0000256" key="1">
    <source>
        <dbReference type="SAM" id="MobiDB-lite"/>
    </source>
</evidence>
<proteinExistence type="predicted"/>
<comment type="caution">
    <text evidence="2">The sequence shown here is derived from an EMBL/GenBank/DDBJ whole genome shotgun (WGS) entry which is preliminary data.</text>
</comment>
<dbReference type="STRING" id="333673.A0A3M0JUP3"/>
<dbReference type="Proteomes" id="UP000269221">
    <property type="component" value="Unassembled WGS sequence"/>
</dbReference>
<feature type="compositionally biased region" description="Basic and acidic residues" evidence="1">
    <location>
        <begin position="120"/>
        <end position="131"/>
    </location>
</feature>
<feature type="compositionally biased region" description="Basic and acidic residues" evidence="1">
    <location>
        <begin position="295"/>
        <end position="311"/>
    </location>
</feature>
<feature type="region of interest" description="Disordered" evidence="1">
    <location>
        <begin position="295"/>
        <end position="327"/>
    </location>
</feature>
<feature type="region of interest" description="Disordered" evidence="1">
    <location>
        <begin position="215"/>
        <end position="248"/>
    </location>
</feature>
<feature type="compositionally biased region" description="Basic and acidic residues" evidence="1">
    <location>
        <begin position="79"/>
        <end position="94"/>
    </location>
</feature>
<dbReference type="AlphaFoldDB" id="A0A3M0JUP3"/>
<evidence type="ECO:0000313" key="2">
    <source>
        <dbReference type="EMBL" id="RMC04435.1"/>
    </source>
</evidence>
<organism evidence="2 3">
    <name type="scientific">Hirundo rustica rustica</name>
    <dbReference type="NCBI Taxonomy" id="333673"/>
    <lineage>
        <taxon>Eukaryota</taxon>
        <taxon>Metazoa</taxon>
        <taxon>Chordata</taxon>
        <taxon>Craniata</taxon>
        <taxon>Vertebrata</taxon>
        <taxon>Euteleostomi</taxon>
        <taxon>Archelosauria</taxon>
        <taxon>Archosauria</taxon>
        <taxon>Dinosauria</taxon>
        <taxon>Saurischia</taxon>
        <taxon>Theropoda</taxon>
        <taxon>Coelurosauria</taxon>
        <taxon>Aves</taxon>
        <taxon>Neognathae</taxon>
        <taxon>Neoaves</taxon>
        <taxon>Telluraves</taxon>
        <taxon>Australaves</taxon>
        <taxon>Passeriformes</taxon>
        <taxon>Sylvioidea</taxon>
        <taxon>Hirundinidae</taxon>
        <taxon>Hirundo</taxon>
    </lineage>
</organism>
<gene>
    <name evidence="2" type="ORF">DUI87_18877</name>
</gene>
<dbReference type="EMBL" id="QRBI01000125">
    <property type="protein sequence ID" value="RMC04435.1"/>
    <property type="molecule type" value="Genomic_DNA"/>
</dbReference>
<protein>
    <submittedName>
        <fullName evidence="2">Uncharacterized protein</fullName>
    </submittedName>
</protein>
<accession>A0A3M0JUP3</accession>
<sequence length="422" mass="48048">MNKTKEQELSQVDKGEQPQPVQQDSQSGGKLDSSATVVQGDTTQLQPEHPVWPHSTRKEQEHKTSHLKVKQPETSSTGKTEHQKLQPKLERIDSLHSQGETVQEPVQRNLEGPEPSHFISEAEQHENGEAVSEKRDFSFITGEVMQKGVESGTLRLQVTDRAKPWEMTQMEQEQSFPSCSTAGGQQQETPPLNVPQPDVSWSFGRMEQDTVQTEVKQQETDQQEAVQMETEYSGISESSGKEEPQVTDQINLSQQEIARPGLVHPSLPYSFSKQVQEEPTYSKKPFYLSTETEKEIIQHKSQQEKIEHPELDVMPSSSEKEAPLEMEVTSEYTDLPYSSHEQEKLLKNPTLPFHLKQRETEPVMVEHPGISCDSGESKQGDIVEQGQDIQSSHTPWKKLSKNQNIWIQKEAWVKKHKMKAWK</sequence>
<feature type="region of interest" description="Disordered" evidence="1">
    <location>
        <begin position="367"/>
        <end position="395"/>
    </location>
</feature>
<feature type="region of interest" description="Disordered" evidence="1">
    <location>
        <begin position="1"/>
        <end position="131"/>
    </location>
</feature>
<keyword evidence="3" id="KW-1185">Reference proteome</keyword>
<feature type="compositionally biased region" description="Polar residues" evidence="1">
    <location>
        <begin position="19"/>
        <end position="46"/>
    </location>
</feature>
<name>A0A3M0JUP3_HIRRU</name>
<feature type="region of interest" description="Disordered" evidence="1">
    <location>
        <begin position="161"/>
        <end position="200"/>
    </location>
</feature>
<feature type="compositionally biased region" description="Polar residues" evidence="1">
    <location>
        <begin position="95"/>
        <end position="106"/>
    </location>
</feature>
<reference evidence="2 3" key="1">
    <citation type="submission" date="2018-07" db="EMBL/GenBank/DDBJ databases">
        <title>A high quality draft genome assembly of the barn swallow (H. rustica rustica).</title>
        <authorList>
            <person name="Formenti G."/>
            <person name="Chiara M."/>
            <person name="Poveda L."/>
            <person name="Francoijs K.-J."/>
            <person name="Bonisoli-Alquati A."/>
            <person name="Canova L."/>
            <person name="Gianfranceschi L."/>
            <person name="Horner D.S."/>
            <person name="Saino N."/>
        </authorList>
    </citation>
    <scope>NUCLEOTIDE SEQUENCE [LARGE SCALE GENOMIC DNA]</scope>
    <source>
        <strain evidence="2">Chelidonia</strain>
        <tissue evidence="2">Blood</tissue>
    </source>
</reference>
<feature type="compositionally biased region" description="Basic and acidic residues" evidence="1">
    <location>
        <begin position="1"/>
        <end position="16"/>
    </location>
</feature>